<accession>G6XKY4</accession>
<dbReference type="AlphaFoldDB" id="G6XKY4"/>
<proteinExistence type="predicted"/>
<comment type="caution">
    <text evidence="1">The sequence shown here is derived from an EMBL/GenBank/DDBJ whole genome shotgun (WGS) entry which is preliminary data.</text>
</comment>
<dbReference type="PATRIC" id="fig|1088869.3.peg.2144"/>
<protein>
    <submittedName>
        <fullName evidence="1">Uncharacterized protein</fullName>
    </submittedName>
</protein>
<name>G6XKY4_9PROT</name>
<gene>
    <name evidence="1" type="ORF">GMO_21500</name>
</gene>
<evidence type="ECO:0000313" key="2">
    <source>
        <dbReference type="Proteomes" id="UP000004949"/>
    </source>
</evidence>
<keyword evidence="2" id="KW-1185">Reference proteome</keyword>
<evidence type="ECO:0000313" key="1">
    <source>
        <dbReference type="EMBL" id="EHH67579.1"/>
    </source>
</evidence>
<reference evidence="1 2" key="1">
    <citation type="submission" date="2011-10" db="EMBL/GenBank/DDBJ databases">
        <title>Genome sequence of Gluconobacter morbifer G707, isolated from Drosophila gut.</title>
        <authorList>
            <person name="Lee W.-J."/>
            <person name="Kim E.-K."/>
        </authorList>
    </citation>
    <scope>NUCLEOTIDE SEQUENCE [LARGE SCALE GENOMIC DNA]</scope>
    <source>
        <strain evidence="1 2">G707</strain>
    </source>
</reference>
<sequence>MINRISTPLLIVLAVAAGILLGVAADGAAGPHVTHLSRGDRL</sequence>
<dbReference type="RefSeq" id="WP_008852297.1">
    <property type="nucleotide sequence ID" value="NZ_AGQV01000008.1"/>
</dbReference>
<dbReference type="EMBL" id="AGQV01000008">
    <property type="protein sequence ID" value="EHH67579.1"/>
    <property type="molecule type" value="Genomic_DNA"/>
</dbReference>
<organism evidence="1 2">
    <name type="scientific">Gluconobacter morbifer G707</name>
    <dbReference type="NCBI Taxonomy" id="1088869"/>
    <lineage>
        <taxon>Bacteria</taxon>
        <taxon>Pseudomonadati</taxon>
        <taxon>Pseudomonadota</taxon>
        <taxon>Alphaproteobacteria</taxon>
        <taxon>Acetobacterales</taxon>
        <taxon>Acetobacteraceae</taxon>
        <taxon>Gluconobacter</taxon>
    </lineage>
</organism>
<dbReference type="Proteomes" id="UP000004949">
    <property type="component" value="Unassembled WGS sequence"/>
</dbReference>